<keyword evidence="11 14" id="KW-1133">Transmembrane helix</keyword>
<comment type="catalytic activity">
    <reaction evidence="1">
        <text>ATP + protein L-histidine = ADP + protein N-phospho-L-histidine.</text>
        <dbReference type="EC" id="2.7.13.3"/>
    </reaction>
</comment>
<reference evidence="17" key="1">
    <citation type="submission" date="2021-07" db="EMBL/GenBank/DDBJ databases">
        <title>Shewanella sp. YLB-07 whole genome sequence.</title>
        <authorList>
            <person name="Yu L."/>
        </authorList>
    </citation>
    <scope>NUCLEOTIDE SEQUENCE</scope>
    <source>
        <strain evidence="17">YLB-08</strain>
    </source>
</reference>
<keyword evidence="10" id="KW-0067">ATP-binding</keyword>
<feature type="transmembrane region" description="Helical" evidence="14">
    <location>
        <begin position="7"/>
        <end position="29"/>
    </location>
</feature>
<dbReference type="Proteomes" id="UP000316416">
    <property type="component" value="Chromosome"/>
</dbReference>
<dbReference type="EMBL" id="CP045503">
    <property type="protein sequence ID" value="QPG58999.1"/>
    <property type="molecule type" value="Genomic_DNA"/>
</dbReference>
<evidence type="ECO:0000256" key="7">
    <source>
        <dbReference type="ARBA" id="ARBA00022692"/>
    </source>
</evidence>
<dbReference type="SUPFAM" id="SSF55874">
    <property type="entry name" value="ATPase domain of HSP90 chaperone/DNA topoisomerase II/histidine kinase"/>
    <property type="match status" value="1"/>
</dbReference>
<keyword evidence="8" id="KW-0547">Nucleotide-binding</keyword>
<keyword evidence="5" id="KW-0597">Phosphoprotein</keyword>
<evidence type="ECO:0000259" key="16">
    <source>
        <dbReference type="PROSITE" id="PS50885"/>
    </source>
</evidence>
<evidence type="ECO:0000256" key="2">
    <source>
        <dbReference type="ARBA" id="ARBA00004651"/>
    </source>
</evidence>
<dbReference type="InterPro" id="IPR005467">
    <property type="entry name" value="His_kinase_dom"/>
</dbReference>
<evidence type="ECO:0000256" key="6">
    <source>
        <dbReference type="ARBA" id="ARBA00022679"/>
    </source>
</evidence>
<evidence type="ECO:0000313" key="17">
    <source>
        <dbReference type="EMBL" id="QPG58999.1"/>
    </source>
</evidence>
<dbReference type="SUPFAM" id="SSF47384">
    <property type="entry name" value="Homodimeric domain of signal transducing histidine kinase"/>
    <property type="match status" value="1"/>
</dbReference>
<evidence type="ECO:0000256" key="13">
    <source>
        <dbReference type="ARBA" id="ARBA00023136"/>
    </source>
</evidence>
<evidence type="ECO:0000256" key="1">
    <source>
        <dbReference type="ARBA" id="ARBA00000085"/>
    </source>
</evidence>
<dbReference type="InterPro" id="IPR036097">
    <property type="entry name" value="HisK_dim/P_sf"/>
</dbReference>
<evidence type="ECO:0000256" key="14">
    <source>
        <dbReference type="SAM" id="Phobius"/>
    </source>
</evidence>
<feature type="domain" description="Histidine kinase" evidence="15">
    <location>
        <begin position="232"/>
        <end position="428"/>
    </location>
</feature>
<comment type="subcellular location">
    <subcellularLocation>
        <location evidence="2">Cell membrane</location>
        <topology evidence="2">Multi-pass membrane protein</topology>
    </subcellularLocation>
</comment>
<dbReference type="Gene3D" id="3.30.565.10">
    <property type="entry name" value="Histidine kinase-like ATPase, C-terminal domain"/>
    <property type="match status" value="1"/>
</dbReference>
<evidence type="ECO:0000256" key="12">
    <source>
        <dbReference type="ARBA" id="ARBA00023012"/>
    </source>
</evidence>
<dbReference type="SMART" id="SM00388">
    <property type="entry name" value="HisKA"/>
    <property type="match status" value="1"/>
</dbReference>
<dbReference type="InterPro" id="IPR003660">
    <property type="entry name" value="HAMP_dom"/>
</dbReference>
<evidence type="ECO:0000256" key="3">
    <source>
        <dbReference type="ARBA" id="ARBA00012438"/>
    </source>
</evidence>
<dbReference type="Gene3D" id="1.10.287.130">
    <property type="match status" value="1"/>
</dbReference>
<name>A0ABX6VBT1_9GAMM</name>
<keyword evidence="18" id="KW-1185">Reference proteome</keyword>
<keyword evidence="7 14" id="KW-0812">Transmembrane</keyword>
<gene>
    <name evidence="17" type="ORF">FM038_017430</name>
</gene>
<evidence type="ECO:0000256" key="5">
    <source>
        <dbReference type="ARBA" id="ARBA00022553"/>
    </source>
</evidence>
<evidence type="ECO:0000256" key="4">
    <source>
        <dbReference type="ARBA" id="ARBA00022475"/>
    </source>
</evidence>
<evidence type="ECO:0000313" key="18">
    <source>
        <dbReference type="Proteomes" id="UP000316416"/>
    </source>
</evidence>
<dbReference type="GO" id="GO:0016301">
    <property type="term" value="F:kinase activity"/>
    <property type="evidence" value="ECO:0007669"/>
    <property type="project" value="UniProtKB-KW"/>
</dbReference>
<dbReference type="InterPro" id="IPR036890">
    <property type="entry name" value="HATPase_C_sf"/>
</dbReference>
<keyword evidence="6" id="KW-0808">Transferase</keyword>
<dbReference type="InterPro" id="IPR003661">
    <property type="entry name" value="HisK_dim/P_dom"/>
</dbReference>
<sequence length="432" mass="49965">MKLRNSLSALLLGGSCLILMVLVLSYTLWARENYFRALDTSFSINILKAQELINERGFDAVEPSLEIIDARLFHQYDLLPKSVQLQYPQSSLKVGRHHYAPGITDEDEINQRNYFVYTSRYNHEGVYYLVQEYEESDEPSYWDLADSQLQEIWIVSLIVTLFLALLIFGIFHYLTKPLYRLNAWSKQLSSDDLDKPVPSFDYRELDLLAEQFLNSLREVDATTQRETQFLQYASHELRTPIAVVKSNAELLEQLWQDAPKSSLPALHRLTRAGKTMHHLTETLLWLTRKEVSEPISTHFRLDLLIHELIEEHSYLLKGKVVVLNLELAEVATFQSETLVRILIANLIRNAMQHIDEGSISVTLIKQQLTIENRDLVDGGMNQQQEVLDSFGLGLKLVSQISQQQSWQFEVESEPNRYIAMINFLPSKIDSYN</sequence>
<evidence type="ECO:0000256" key="11">
    <source>
        <dbReference type="ARBA" id="ARBA00022989"/>
    </source>
</evidence>
<evidence type="ECO:0000256" key="10">
    <source>
        <dbReference type="ARBA" id="ARBA00022840"/>
    </source>
</evidence>
<evidence type="ECO:0000259" key="15">
    <source>
        <dbReference type="PROSITE" id="PS50109"/>
    </source>
</evidence>
<proteinExistence type="predicted"/>
<dbReference type="PANTHER" id="PTHR45528">
    <property type="entry name" value="SENSOR HISTIDINE KINASE CPXA"/>
    <property type="match status" value="1"/>
</dbReference>
<dbReference type="RefSeq" id="WP_142874618.1">
    <property type="nucleotide sequence ID" value="NZ_CP045503.2"/>
</dbReference>
<dbReference type="InterPro" id="IPR050398">
    <property type="entry name" value="HssS/ArlS-like"/>
</dbReference>
<dbReference type="PROSITE" id="PS51257">
    <property type="entry name" value="PROKAR_LIPOPROTEIN"/>
    <property type="match status" value="1"/>
</dbReference>
<evidence type="ECO:0000256" key="8">
    <source>
        <dbReference type="ARBA" id="ARBA00022741"/>
    </source>
</evidence>
<keyword evidence="13 14" id="KW-0472">Membrane</keyword>
<dbReference type="PROSITE" id="PS50109">
    <property type="entry name" value="HIS_KIN"/>
    <property type="match status" value="1"/>
</dbReference>
<organism evidence="17 18">
    <name type="scientific">Shewanella eurypsychrophilus</name>
    <dbReference type="NCBI Taxonomy" id="2593656"/>
    <lineage>
        <taxon>Bacteria</taxon>
        <taxon>Pseudomonadati</taxon>
        <taxon>Pseudomonadota</taxon>
        <taxon>Gammaproteobacteria</taxon>
        <taxon>Alteromonadales</taxon>
        <taxon>Shewanellaceae</taxon>
        <taxon>Shewanella</taxon>
    </lineage>
</organism>
<keyword evidence="12" id="KW-0902">Two-component regulatory system</keyword>
<evidence type="ECO:0000256" key="9">
    <source>
        <dbReference type="ARBA" id="ARBA00022777"/>
    </source>
</evidence>
<dbReference type="Pfam" id="PF00512">
    <property type="entry name" value="HisKA"/>
    <property type="match status" value="1"/>
</dbReference>
<protein>
    <recommendedName>
        <fullName evidence="3">histidine kinase</fullName>
        <ecNumber evidence="3">2.7.13.3</ecNumber>
    </recommendedName>
</protein>
<dbReference type="PROSITE" id="PS50885">
    <property type="entry name" value="HAMP"/>
    <property type="match status" value="1"/>
</dbReference>
<feature type="domain" description="HAMP" evidence="16">
    <location>
        <begin position="172"/>
        <end position="224"/>
    </location>
</feature>
<dbReference type="PANTHER" id="PTHR45528:SF1">
    <property type="entry name" value="SENSOR HISTIDINE KINASE CPXA"/>
    <property type="match status" value="1"/>
</dbReference>
<dbReference type="EC" id="2.7.13.3" evidence="3"/>
<keyword evidence="9 17" id="KW-0418">Kinase</keyword>
<dbReference type="Gene3D" id="6.10.340.10">
    <property type="match status" value="1"/>
</dbReference>
<accession>A0ABX6VBT1</accession>
<feature type="transmembrane region" description="Helical" evidence="14">
    <location>
        <begin position="152"/>
        <end position="174"/>
    </location>
</feature>
<keyword evidence="4" id="KW-1003">Cell membrane</keyword>
<dbReference type="CDD" id="cd00082">
    <property type="entry name" value="HisKA"/>
    <property type="match status" value="1"/>
</dbReference>